<evidence type="ECO:0000313" key="1">
    <source>
        <dbReference type="EMBL" id="KKL95391.1"/>
    </source>
</evidence>
<protein>
    <submittedName>
        <fullName evidence="1">Uncharacterized protein</fullName>
    </submittedName>
</protein>
<gene>
    <name evidence="1" type="ORF">LCGC14_1855030</name>
</gene>
<comment type="caution">
    <text evidence="1">The sequence shown here is derived from an EMBL/GenBank/DDBJ whole genome shotgun (WGS) entry which is preliminary data.</text>
</comment>
<dbReference type="AlphaFoldDB" id="A0A0F9GXJ8"/>
<dbReference type="EMBL" id="LAZR01018686">
    <property type="protein sequence ID" value="KKL95391.1"/>
    <property type="molecule type" value="Genomic_DNA"/>
</dbReference>
<accession>A0A0F9GXJ8</accession>
<name>A0A0F9GXJ8_9ZZZZ</name>
<proteinExistence type="predicted"/>
<organism evidence="1">
    <name type="scientific">marine sediment metagenome</name>
    <dbReference type="NCBI Taxonomy" id="412755"/>
    <lineage>
        <taxon>unclassified sequences</taxon>
        <taxon>metagenomes</taxon>
        <taxon>ecological metagenomes</taxon>
    </lineage>
</organism>
<sequence length="76" mass="8848">VDWATSKEYMYKVKTLSRIKPGDPLTERFVNIMSDIPMTPAQLEAQVEERWGEWEKYAAEELVGVQAWSAVRQVME</sequence>
<reference evidence="1" key="1">
    <citation type="journal article" date="2015" name="Nature">
        <title>Complex archaea that bridge the gap between prokaryotes and eukaryotes.</title>
        <authorList>
            <person name="Spang A."/>
            <person name="Saw J.H."/>
            <person name="Jorgensen S.L."/>
            <person name="Zaremba-Niedzwiedzka K."/>
            <person name="Martijn J."/>
            <person name="Lind A.E."/>
            <person name="van Eijk R."/>
            <person name="Schleper C."/>
            <person name="Guy L."/>
            <person name="Ettema T.J."/>
        </authorList>
    </citation>
    <scope>NUCLEOTIDE SEQUENCE</scope>
</reference>
<feature type="non-terminal residue" evidence="1">
    <location>
        <position position="1"/>
    </location>
</feature>